<accession>A0AA38WWA4</accession>
<keyword evidence="1" id="KW-0175">Coiled coil</keyword>
<dbReference type="EMBL" id="JAPDRK010000027">
    <property type="protein sequence ID" value="KAJ9602318.1"/>
    <property type="molecule type" value="Genomic_DNA"/>
</dbReference>
<dbReference type="Proteomes" id="UP001172673">
    <property type="component" value="Unassembled WGS sequence"/>
</dbReference>
<reference evidence="2" key="1">
    <citation type="submission" date="2022-10" db="EMBL/GenBank/DDBJ databases">
        <title>Culturing micro-colonial fungi from biological soil crusts in the Mojave desert and describing Neophaeococcomyces mojavensis, and introducing the new genera and species Taxawa tesnikishii.</title>
        <authorList>
            <person name="Kurbessoian T."/>
            <person name="Stajich J.E."/>
        </authorList>
    </citation>
    <scope>NUCLEOTIDE SEQUENCE</scope>
    <source>
        <strain evidence="2">TK_41</strain>
    </source>
</reference>
<name>A0AA38WWA4_9EURO</name>
<keyword evidence="3" id="KW-1185">Reference proteome</keyword>
<protein>
    <submittedName>
        <fullName evidence="2">Uncharacterized protein</fullName>
    </submittedName>
</protein>
<organism evidence="2 3">
    <name type="scientific">Cladophialophora chaetospira</name>
    <dbReference type="NCBI Taxonomy" id="386627"/>
    <lineage>
        <taxon>Eukaryota</taxon>
        <taxon>Fungi</taxon>
        <taxon>Dikarya</taxon>
        <taxon>Ascomycota</taxon>
        <taxon>Pezizomycotina</taxon>
        <taxon>Eurotiomycetes</taxon>
        <taxon>Chaetothyriomycetidae</taxon>
        <taxon>Chaetothyriales</taxon>
        <taxon>Herpotrichiellaceae</taxon>
        <taxon>Cladophialophora</taxon>
    </lineage>
</organism>
<dbReference type="AlphaFoldDB" id="A0AA38WWA4"/>
<comment type="caution">
    <text evidence="2">The sequence shown here is derived from an EMBL/GenBank/DDBJ whole genome shotgun (WGS) entry which is preliminary data.</text>
</comment>
<evidence type="ECO:0000313" key="2">
    <source>
        <dbReference type="EMBL" id="KAJ9602318.1"/>
    </source>
</evidence>
<proteinExistence type="predicted"/>
<gene>
    <name evidence="2" type="ORF">H2200_013173</name>
</gene>
<sequence length="203" mass="22804">MSRENPDLVASQECNEAVSTAFVSDLLAARGRCDPNFNNLICIVASGQFTPEEMKEFKSQRVEFEQVAKQWDVGEELTGLIFELIALSSMDDSEPGIKKLRLWTTEMIMKTWPPKAIENGEIVEQEAVAGKLKDATETLLSGLKELCDDGTKSRQKIFDDISAESPSRKRQRVDENELEEKFKAVEELRRQWKAASEIGSEGA</sequence>
<evidence type="ECO:0000313" key="3">
    <source>
        <dbReference type="Proteomes" id="UP001172673"/>
    </source>
</evidence>
<feature type="coiled-coil region" evidence="1">
    <location>
        <begin position="168"/>
        <end position="195"/>
    </location>
</feature>
<evidence type="ECO:0000256" key="1">
    <source>
        <dbReference type="SAM" id="Coils"/>
    </source>
</evidence>